<gene>
    <name evidence="1" type="ORF">Cha6605_5444</name>
</gene>
<keyword evidence="2" id="KW-1185">Reference proteome</keyword>
<reference evidence="1 2" key="1">
    <citation type="submission" date="2012-05" db="EMBL/GenBank/DDBJ databases">
        <title>Finished chromosome of genome of Chamaesiphon sp. PCC 6605.</title>
        <authorList>
            <consortium name="US DOE Joint Genome Institute"/>
            <person name="Gugger M."/>
            <person name="Coursin T."/>
            <person name="Rippka R."/>
            <person name="Tandeau De Marsac N."/>
            <person name="Huntemann M."/>
            <person name="Wei C.-L."/>
            <person name="Han J."/>
            <person name="Detter J.C."/>
            <person name="Han C."/>
            <person name="Tapia R."/>
            <person name="Chen A."/>
            <person name="Kyrpides N."/>
            <person name="Mavromatis K."/>
            <person name="Markowitz V."/>
            <person name="Szeto E."/>
            <person name="Ivanova N."/>
            <person name="Pagani I."/>
            <person name="Pati A."/>
            <person name="Goodwin L."/>
            <person name="Nordberg H.P."/>
            <person name="Cantor M.N."/>
            <person name="Hua S.X."/>
            <person name="Woyke T."/>
            <person name="Kerfeld C.A."/>
        </authorList>
    </citation>
    <scope>NUCLEOTIDE SEQUENCE [LARGE SCALE GENOMIC DNA]</scope>
    <source>
        <strain evidence="2">ATCC 27169 / PCC 6605</strain>
    </source>
</reference>
<evidence type="ECO:0000313" key="1">
    <source>
        <dbReference type="EMBL" id="AFY96330.1"/>
    </source>
</evidence>
<dbReference type="AlphaFoldDB" id="K9UNF5"/>
<dbReference type="RefSeq" id="WP_015162413.1">
    <property type="nucleotide sequence ID" value="NC_019697.1"/>
</dbReference>
<dbReference type="PATRIC" id="fig|1173020.3.peg.6254"/>
<organism evidence="1 2">
    <name type="scientific">Chamaesiphon minutus (strain ATCC 27169 / PCC 6605)</name>
    <dbReference type="NCBI Taxonomy" id="1173020"/>
    <lineage>
        <taxon>Bacteria</taxon>
        <taxon>Bacillati</taxon>
        <taxon>Cyanobacteriota</taxon>
        <taxon>Cyanophyceae</taxon>
        <taxon>Gomontiellales</taxon>
        <taxon>Chamaesiphonaceae</taxon>
        <taxon>Chamaesiphon</taxon>
    </lineage>
</organism>
<protein>
    <submittedName>
        <fullName evidence="1">Uncharacterized protein</fullName>
    </submittedName>
</protein>
<dbReference type="OrthoDB" id="516277at2"/>
<sequence length="69" mass="7281">MSGSQSSTAVVSPSLLVSLAATPWLVTIGTFRATSAALEQLGLFSEEIFRGDRLPVLHVPDATIIEPLD</sequence>
<dbReference type="KEGG" id="cmp:Cha6605_5444"/>
<evidence type="ECO:0000313" key="2">
    <source>
        <dbReference type="Proteomes" id="UP000010366"/>
    </source>
</evidence>
<dbReference type="HOGENOM" id="CLU_2769970_0_0_3"/>
<accession>K9UNF5</accession>
<dbReference type="Proteomes" id="UP000010366">
    <property type="component" value="Chromosome"/>
</dbReference>
<name>K9UNF5_CHAP6</name>
<dbReference type="EMBL" id="CP003600">
    <property type="protein sequence ID" value="AFY96330.1"/>
    <property type="molecule type" value="Genomic_DNA"/>
</dbReference>
<proteinExistence type="predicted"/>